<dbReference type="InterPro" id="IPR007135">
    <property type="entry name" value="Atg3/Atg10"/>
</dbReference>
<keyword evidence="8" id="KW-0072">Autophagy</keyword>
<keyword evidence="5" id="KW-0963">Cytoplasm</keyword>
<sequence>MDTVRQAVTRTALGLAEYVTPVLKATKFRETGVITPEEFVAAGDFLVYHCPTWQWSIGDKPARPYLPKEKQYLVTRSVPCYKRVKQMADHNEEFEKVLEEEDGDGGWVDTHHYATKYGDLNPEVEKTNEMTVPSVSHSLKKSNLEETRVSDCEDEEDEDMEAFLQSGMLDECDPAAVKARTKVSNEGNTSQAMADFGVDQNIDRENNGILQTRTYDLYITYDKYYQTPRLWLFGYDEQHQPLTETEMYEDFSQDHAKKTVTTEAHPHLSGHMMPSIHPCRQADVMRKLIEAVADNGAELAVHQYLMVFLKFVQAVIPTIEYDYTRNFNLSSYA</sequence>
<name>C1L8Y6_SCHJA</name>
<reference evidence="11" key="2">
    <citation type="submission" date="2009-03" db="EMBL/GenBank/DDBJ databases">
        <authorList>
            <person name="Gang L."/>
        </authorList>
    </citation>
    <scope>NUCLEOTIDE SEQUENCE</scope>
    <source>
        <strain evidence="11">Anhui</strain>
    </source>
</reference>
<dbReference type="GO" id="GO:0005829">
    <property type="term" value="C:cytosol"/>
    <property type="evidence" value="ECO:0007669"/>
    <property type="project" value="TreeGrafter"/>
</dbReference>
<dbReference type="Gene3D" id="3.30.1460.50">
    <property type="match status" value="1"/>
</dbReference>
<evidence type="ECO:0000256" key="3">
    <source>
        <dbReference type="ARBA" id="ARBA00017573"/>
    </source>
</evidence>
<dbReference type="GO" id="GO:0000422">
    <property type="term" value="P:autophagy of mitochondrion"/>
    <property type="evidence" value="ECO:0007669"/>
    <property type="project" value="TreeGrafter"/>
</dbReference>
<keyword evidence="6" id="KW-0833">Ubl conjugation pathway</keyword>
<gene>
    <name evidence="11" type="primary">Aut1</name>
</gene>
<keyword evidence="7" id="KW-0653">Protein transport</keyword>
<dbReference type="GO" id="GO:0000407">
    <property type="term" value="C:phagophore assembly site"/>
    <property type="evidence" value="ECO:0007669"/>
    <property type="project" value="TreeGrafter"/>
</dbReference>
<evidence type="ECO:0000256" key="8">
    <source>
        <dbReference type="ARBA" id="ARBA00023006"/>
    </source>
</evidence>
<evidence type="ECO:0000256" key="4">
    <source>
        <dbReference type="ARBA" id="ARBA00022448"/>
    </source>
</evidence>
<feature type="region of interest" description="Disordered" evidence="10">
    <location>
        <begin position="134"/>
        <end position="155"/>
    </location>
</feature>
<protein>
    <recommendedName>
        <fullName evidence="3">Ubiquitin-like-conjugating enzyme ATG3</fullName>
    </recommendedName>
    <alternativeName>
        <fullName evidence="9">Autophagy-related protein 3</fullName>
    </alternativeName>
</protein>
<dbReference type="GO" id="GO:0000045">
    <property type="term" value="P:autophagosome assembly"/>
    <property type="evidence" value="ECO:0007669"/>
    <property type="project" value="TreeGrafter"/>
</dbReference>
<dbReference type="AlphaFoldDB" id="C1L8Y6"/>
<evidence type="ECO:0000256" key="5">
    <source>
        <dbReference type="ARBA" id="ARBA00022490"/>
    </source>
</evidence>
<evidence type="ECO:0000256" key="7">
    <source>
        <dbReference type="ARBA" id="ARBA00022927"/>
    </source>
</evidence>
<evidence type="ECO:0000313" key="11">
    <source>
        <dbReference type="EMBL" id="CAX71164.1"/>
    </source>
</evidence>
<reference evidence="11" key="1">
    <citation type="journal article" date="2009" name="Nature">
        <title>The Schistosoma japonicum genome reveals features of host-parasite interplay.</title>
        <authorList>
            <person name="Liu F."/>
            <person name="Zhou Y."/>
            <person name="Wang Z.Q."/>
            <person name="Lu G."/>
            <person name="Zheng H."/>
            <person name="Brindley P.J."/>
            <person name="McManus D.P."/>
            <person name="Blair D."/>
            <person name="Zhang Q.H."/>
            <person name="Zhong Y."/>
            <person name="Wang S."/>
            <person name="Han Z.G."/>
            <person name="Chen Z."/>
        </authorList>
    </citation>
    <scope>NUCLEOTIDE SEQUENCE</scope>
    <source>
        <strain evidence="11">Anhui</strain>
    </source>
</reference>
<comment type="similarity">
    <text evidence="2">Belongs to the ATG3 family.</text>
</comment>
<dbReference type="PANTHER" id="PTHR12866:SF2">
    <property type="entry name" value="UBIQUITIN-LIKE-CONJUGATING ENZYME ATG3"/>
    <property type="match status" value="1"/>
</dbReference>
<keyword evidence="4" id="KW-0813">Transport</keyword>
<organism evidence="11">
    <name type="scientific">Schistosoma japonicum</name>
    <name type="common">Blood fluke</name>
    <dbReference type="NCBI Taxonomy" id="6182"/>
    <lineage>
        <taxon>Eukaryota</taxon>
        <taxon>Metazoa</taxon>
        <taxon>Spiralia</taxon>
        <taxon>Lophotrochozoa</taxon>
        <taxon>Platyhelminthes</taxon>
        <taxon>Trematoda</taxon>
        <taxon>Digenea</taxon>
        <taxon>Strigeidida</taxon>
        <taxon>Schistosomatoidea</taxon>
        <taxon>Schistosomatidae</taxon>
        <taxon>Schistosoma</taxon>
    </lineage>
</organism>
<comment type="subcellular location">
    <subcellularLocation>
        <location evidence="1">Cytoplasm</location>
    </subcellularLocation>
</comment>
<dbReference type="FunFam" id="3.30.1460.50:FF:000003">
    <property type="entry name" value="Autophagy-related protein 3"/>
    <property type="match status" value="1"/>
</dbReference>
<evidence type="ECO:0000256" key="2">
    <source>
        <dbReference type="ARBA" id="ARBA00007683"/>
    </source>
</evidence>
<dbReference type="GO" id="GO:0019776">
    <property type="term" value="F:Atg8-family ligase activity"/>
    <property type="evidence" value="ECO:0007669"/>
    <property type="project" value="TreeGrafter"/>
</dbReference>
<accession>C1L8Y6</accession>
<dbReference type="GO" id="GO:0015031">
    <property type="term" value="P:protein transport"/>
    <property type="evidence" value="ECO:0007669"/>
    <property type="project" value="UniProtKB-KW"/>
</dbReference>
<dbReference type="GO" id="GO:0061723">
    <property type="term" value="P:glycophagy"/>
    <property type="evidence" value="ECO:0007669"/>
    <property type="project" value="TreeGrafter"/>
</dbReference>
<evidence type="ECO:0000256" key="9">
    <source>
        <dbReference type="ARBA" id="ARBA00034553"/>
    </source>
</evidence>
<proteinExistence type="evidence at transcript level"/>
<dbReference type="Pfam" id="PF03987">
    <property type="entry name" value="Autophagy_act_C"/>
    <property type="match status" value="1"/>
</dbReference>
<evidence type="ECO:0000256" key="10">
    <source>
        <dbReference type="SAM" id="MobiDB-lite"/>
    </source>
</evidence>
<dbReference type="PANTHER" id="PTHR12866">
    <property type="entry name" value="UBIQUITIN-LIKE-CONJUGATING ENZYME ATG3"/>
    <property type="match status" value="1"/>
</dbReference>
<dbReference type="EMBL" id="FN315432">
    <property type="protein sequence ID" value="CAX71164.1"/>
    <property type="molecule type" value="mRNA"/>
</dbReference>
<evidence type="ECO:0000256" key="6">
    <source>
        <dbReference type="ARBA" id="ARBA00022786"/>
    </source>
</evidence>
<evidence type="ECO:0000256" key="1">
    <source>
        <dbReference type="ARBA" id="ARBA00004496"/>
    </source>
</evidence>
<feature type="compositionally biased region" description="Basic and acidic residues" evidence="10">
    <location>
        <begin position="142"/>
        <end position="151"/>
    </location>
</feature>
<dbReference type="GO" id="GO:0044804">
    <property type="term" value="P:nucleophagy"/>
    <property type="evidence" value="ECO:0007669"/>
    <property type="project" value="TreeGrafter"/>
</dbReference>